<dbReference type="Gene3D" id="3.40.50.10380">
    <property type="entry name" value="Malic enzyme, N-terminal domain"/>
    <property type="match status" value="1"/>
</dbReference>
<dbReference type="InterPro" id="IPR036291">
    <property type="entry name" value="NAD(P)-bd_dom_sf"/>
</dbReference>
<evidence type="ECO:0000256" key="1">
    <source>
        <dbReference type="ARBA" id="ARBA00008785"/>
    </source>
</evidence>
<dbReference type="SMART" id="SM01274">
    <property type="entry name" value="malic"/>
    <property type="match status" value="1"/>
</dbReference>
<comment type="caution">
    <text evidence="7">The sequence shown here is derived from an EMBL/GenBank/DDBJ whole genome shotgun (WGS) entry which is preliminary data.</text>
</comment>
<dbReference type="SUPFAM" id="SSF53223">
    <property type="entry name" value="Aminoacid dehydrogenase-like, N-terminal domain"/>
    <property type="match status" value="1"/>
</dbReference>
<dbReference type="SUPFAM" id="SSF51735">
    <property type="entry name" value="NAD(P)-binding Rossmann-fold domains"/>
    <property type="match status" value="1"/>
</dbReference>
<dbReference type="InterPro" id="IPR001891">
    <property type="entry name" value="Malic_OxRdtase"/>
</dbReference>
<evidence type="ECO:0000259" key="6">
    <source>
        <dbReference type="SMART" id="SM01274"/>
    </source>
</evidence>
<evidence type="ECO:0000256" key="3">
    <source>
        <dbReference type="RuleBase" id="RU003427"/>
    </source>
</evidence>
<feature type="domain" description="Malic enzyme NAD-binding" evidence="5">
    <location>
        <begin position="288"/>
        <end position="547"/>
    </location>
</feature>
<dbReference type="Pfam" id="PF00390">
    <property type="entry name" value="malic"/>
    <property type="match status" value="1"/>
</dbReference>
<dbReference type="InterPro" id="IPR012301">
    <property type="entry name" value="Malic_N_dom"/>
</dbReference>
<feature type="compositionally biased region" description="Basic residues" evidence="4">
    <location>
        <begin position="1"/>
        <end position="12"/>
    </location>
</feature>
<reference evidence="7 8" key="1">
    <citation type="journal article" date="2019" name="Int. J. Syst. Evol. Microbiol.">
        <title>The Global Catalogue of Microorganisms (GCM) 10K type strain sequencing project: providing services to taxonomists for standard genome sequencing and annotation.</title>
        <authorList>
            <consortium name="The Broad Institute Genomics Platform"/>
            <consortium name="The Broad Institute Genome Sequencing Center for Infectious Disease"/>
            <person name="Wu L."/>
            <person name="Ma J."/>
        </authorList>
    </citation>
    <scope>NUCLEOTIDE SEQUENCE [LARGE SCALE GENOMIC DNA]</scope>
    <source>
        <strain evidence="7 8">JCM 3053</strain>
    </source>
</reference>
<feature type="domain" description="Malic enzyme N-terminal" evidence="6">
    <location>
        <begin position="96"/>
        <end position="278"/>
    </location>
</feature>
<dbReference type="InterPro" id="IPR012302">
    <property type="entry name" value="Malic_NAD-bd"/>
</dbReference>
<dbReference type="EMBL" id="BAAART010000162">
    <property type="protein sequence ID" value="GAA2254816.1"/>
    <property type="molecule type" value="Genomic_DNA"/>
</dbReference>
<evidence type="ECO:0000256" key="2">
    <source>
        <dbReference type="ARBA" id="ARBA00023027"/>
    </source>
</evidence>
<protein>
    <submittedName>
        <fullName evidence="7">NAD-dependent malic enzyme</fullName>
    </submittedName>
</protein>
<dbReference type="InterPro" id="IPR037062">
    <property type="entry name" value="Malic_N_dom_sf"/>
</dbReference>
<dbReference type="NCBIfam" id="NF010052">
    <property type="entry name" value="PRK13529.1"/>
    <property type="match status" value="1"/>
</dbReference>
<dbReference type="PIRSF" id="PIRSF000106">
    <property type="entry name" value="ME"/>
    <property type="match status" value="1"/>
</dbReference>
<proteinExistence type="inferred from homology"/>
<dbReference type="PANTHER" id="PTHR23406:SF34">
    <property type="entry name" value="NAD-DEPENDENT MALIC ENZYME, MITOCHONDRIAL"/>
    <property type="match status" value="1"/>
</dbReference>
<organism evidence="7 8">
    <name type="scientific">Streptomyces indiaensis</name>
    <dbReference type="NCBI Taxonomy" id="284033"/>
    <lineage>
        <taxon>Bacteria</taxon>
        <taxon>Bacillati</taxon>
        <taxon>Actinomycetota</taxon>
        <taxon>Actinomycetes</taxon>
        <taxon>Kitasatosporales</taxon>
        <taxon>Streptomycetaceae</taxon>
        <taxon>Streptomyces</taxon>
    </lineage>
</organism>
<keyword evidence="3" id="KW-0479">Metal-binding</keyword>
<feature type="region of interest" description="Disordered" evidence="4">
    <location>
        <begin position="1"/>
        <end position="32"/>
    </location>
</feature>
<sequence length="575" mass="62871">MAHITRTNRRVTGRRDLMDQPTQHPRPTTSPAVTTLADPLVNRGTAFTRSEREELGIDGLLPPAVETLDEQVARAYEAFHGYDKPLNRHIYLRQLQDTNEVLFYRLVTAYLEELLPVVYTPTVGEACQKFSEIYRRPRGLFLTWEDRHRFRDILRNRPHRDHDVDVIVVTDGQRILGLGDQGVGGMGIPIGKLSLYTAIGGIHPARTLPVLLDMGTDNETLLDNPRYLGRRARRLTGAEYDEMIEAFVSAVEAELPGTLLQWEDFATAHAHPILARYRDRLLTFNDDIQGTAAVTLGALSTAADVAGTPLTEQRVVILGAGSAAIGVADMIRTAMVDEGLSEDEATARFWIVDVDGLLVSSRSELTPQQRVFARDDSEVADWDGTGLAEAVRRAEPTALIGLSTAHGAFTEEIVRQMASTCERPVVFPLSNPTSHSEADPADLTRWTDGRALIATGSPFPPLKVDGREVPVAQSNNVYVFPAMGLAVTASGATRVTDRMLVAAARAVARCAVRAADGDDLPVPLLPPLTGMRESAREIALAAALAAVEDGVAPRATEDELREAVARAQWTPRYED</sequence>
<dbReference type="PANTHER" id="PTHR23406">
    <property type="entry name" value="MALIC ENZYME-RELATED"/>
    <property type="match status" value="1"/>
</dbReference>
<evidence type="ECO:0000256" key="4">
    <source>
        <dbReference type="SAM" id="MobiDB-lite"/>
    </source>
</evidence>
<keyword evidence="8" id="KW-1185">Reference proteome</keyword>
<comment type="similarity">
    <text evidence="1 3">Belongs to the malic enzymes family.</text>
</comment>
<evidence type="ECO:0000313" key="8">
    <source>
        <dbReference type="Proteomes" id="UP001501474"/>
    </source>
</evidence>
<dbReference type="Gene3D" id="3.40.50.720">
    <property type="entry name" value="NAD(P)-binding Rossmann-like Domain"/>
    <property type="match status" value="1"/>
</dbReference>
<dbReference type="InterPro" id="IPR046346">
    <property type="entry name" value="Aminoacid_DH-like_N_sf"/>
</dbReference>
<dbReference type="Proteomes" id="UP001501474">
    <property type="component" value="Unassembled WGS sequence"/>
</dbReference>
<name>A0ABN3EDF8_9ACTN</name>
<keyword evidence="2" id="KW-0520">NAD</keyword>
<evidence type="ECO:0000313" key="7">
    <source>
        <dbReference type="EMBL" id="GAA2254816.1"/>
    </source>
</evidence>
<gene>
    <name evidence="7" type="ORF">GCM10010104_59720</name>
</gene>
<feature type="compositionally biased region" description="Polar residues" evidence="4">
    <location>
        <begin position="20"/>
        <end position="32"/>
    </location>
</feature>
<accession>A0ABN3EDF8</accession>
<dbReference type="Pfam" id="PF03949">
    <property type="entry name" value="Malic_M"/>
    <property type="match status" value="1"/>
</dbReference>
<dbReference type="SMART" id="SM00919">
    <property type="entry name" value="Malic_M"/>
    <property type="match status" value="1"/>
</dbReference>
<dbReference type="PRINTS" id="PR00072">
    <property type="entry name" value="MALOXRDTASE"/>
</dbReference>
<evidence type="ECO:0000259" key="5">
    <source>
        <dbReference type="SMART" id="SM00919"/>
    </source>
</evidence>